<proteinExistence type="predicted"/>
<dbReference type="Pfam" id="PF03107">
    <property type="entry name" value="C1_2"/>
    <property type="match status" value="1"/>
</dbReference>
<evidence type="ECO:0000313" key="4">
    <source>
        <dbReference type="Proteomes" id="UP000026915"/>
    </source>
</evidence>
<dbReference type="InterPro" id="IPR004146">
    <property type="entry name" value="DC1"/>
</dbReference>
<accession>A0A061GF59</accession>
<dbReference type="HOGENOM" id="CLU_1002604_0_0_1"/>
<name>A0A061GF59_THECC</name>
<evidence type="ECO:0000259" key="2">
    <source>
        <dbReference type="Pfam" id="PF03107"/>
    </source>
</evidence>
<reference evidence="3 4" key="1">
    <citation type="journal article" date="2013" name="Genome Biol.">
        <title>The genome sequence of the most widely cultivated cacao type and its use to identify candidate genes regulating pod color.</title>
        <authorList>
            <person name="Motamayor J.C."/>
            <person name="Mockaitis K."/>
            <person name="Schmutz J."/>
            <person name="Haiminen N."/>
            <person name="Iii D.L."/>
            <person name="Cornejo O."/>
            <person name="Findley S.D."/>
            <person name="Zheng P."/>
            <person name="Utro F."/>
            <person name="Royaert S."/>
            <person name="Saski C."/>
            <person name="Jenkins J."/>
            <person name="Podicheti R."/>
            <person name="Zhao M."/>
            <person name="Scheffler B.E."/>
            <person name="Stack J.C."/>
            <person name="Feltus F.A."/>
            <person name="Mustiga G.M."/>
            <person name="Amores F."/>
            <person name="Phillips W."/>
            <person name="Marelli J.P."/>
            <person name="May G.D."/>
            <person name="Shapiro H."/>
            <person name="Ma J."/>
            <person name="Bustamante C.D."/>
            <person name="Schnell R.J."/>
            <person name="Main D."/>
            <person name="Gilbert D."/>
            <person name="Parida L."/>
            <person name="Kuhn D.N."/>
        </authorList>
    </citation>
    <scope>NUCLEOTIDE SEQUENCE [LARGE SCALE GENOMIC DNA]</scope>
    <source>
        <strain evidence="4">cv. Matina 1-6</strain>
    </source>
</reference>
<keyword evidence="1" id="KW-0677">Repeat</keyword>
<keyword evidence="4" id="KW-1185">Reference proteome</keyword>
<dbReference type="InParanoid" id="A0A061GF59"/>
<sequence length="278" mass="32738">MSLWKDTFVHFRNMCVYIMKRDRTSLIAIYTKVNIRRWHNQMCYWLTTLGLFSIISNLVVSSNENPDPIGKKTFKTLVLEINVVTSENDKCAIHTHFYKFLFLRCHACHKSIIGQAYRCGSLFSSYQLHESCLAHVFTNIIFIILDHILWIPQNYVTDAKSMLVKHLYHCMECRIFLHIECVPVPHSIKSKCHIHHLTLKDHFVEDDSREYYCNLCKEEMTPENHVFCCEECDGQFVVHIECVLLTAKWPLEYGVALDTFRYPNMGKVMTKAKKERSM</sequence>
<evidence type="ECO:0000313" key="3">
    <source>
        <dbReference type="EMBL" id="EOY25649.1"/>
    </source>
</evidence>
<dbReference type="SUPFAM" id="SSF57889">
    <property type="entry name" value="Cysteine-rich domain"/>
    <property type="match status" value="1"/>
</dbReference>
<dbReference type="Proteomes" id="UP000026915">
    <property type="component" value="Chromosome 6"/>
</dbReference>
<dbReference type="Gramene" id="EOY25649">
    <property type="protein sequence ID" value="EOY25649"/>
    <property type="gene ID" value="TCM_027031"/>
</dbReference>
<dbReference type="AlphaFoldDB" id="A0A061GF59"/>
<dbReference type="InterPro" id="IPR046349">
    <property type="entry name" value="C1-like_sf"/>
</dbReference>
<dbReference type="InterPro" id="IPR053192">
    <property type="entry name" value="Vacuole_Formation_Reg"/>
</dbReference>
<protein>
    <recommendedName>
        <fullName evidence="2">DC1 domain-containing protein</fullName>
    </recommendedName>
</protein>
<gene>
    <name evidence="3" type="ORF">TCM_027031</name>
</gene>
<feature type="domain" description="DC1" evidence="2">
    <location>
        <begin position="192"/>
        <end position="243"/>
    </location>
</feature>
<dbReference type="PANTHER" id="PTHR32410">
    <property type="entry name" value="CYSTEINE/HISTIDINE-RICH C1 DOMAIN FAMILY PROTEIN"/>
    <property type="match status" value="1"/>
</dbReference>
<dbReference type="EMBL" id="CM001884">
    <property type="protein sequence ID" value="EOY25649.1"/>
    <property type="molecule type" value="Genomic_DNA"/>
</dbReference>
<evidence type="ECO:0000256" key="1">
    <source>
        <dbReference type="ARBA" id="ARBA00022737"/>
    </source>
</evidence>
<dbReference type="PANTHER" id="PTHR32410:SF203">
    <property type="entry name" value="CYSTEINE_HISTIDINE-RICH C1 DOMAIN FAMILY PROTEIN"/>
    <property type="match status" value="1"/>
</dbReference>
<organism evidence="3 4">
    <name type="scientific">Theobroma cacao</name>
    <name type="common">Cacao</name>
    <name type="synonym">Cocoa</name>
    <dbReference type="NCBI Taxonomy" id="3641"/>
    <lineage>
        <taxon>Eukaryota</taxon>
        <taxon>Viridiplantae</taxon>
        <taxon>Streptophyta</taxon>
        <taxon>Embryophyta</taxon>
        <taxon>Tracheophyta</taxon>
        <taxon>Spermatophyta</taxon>
        <taxon>Magnoliopsida</taxon>
        <taxon>eudicotyledons</taxon>
        <taxon>Gunneridae</taxon>
        <taxon>Pentapetalae</taxon>
        <taxon>rosids</taxon>
        <taxon>malvids</taxon>
        <taxon>Malvales</taxon>
        <taxon>Malvaceae</taxon>
        <taxon>Byttnerioideae</taxon>
        <taxon>Theobroma</taxon>
    </lineage>
</organism>